<dbReference type="Proteomes" id="UP001444071">
    <property type="component" value="Unassembled WGS sequence"/>
</dbReference>
<evidence type="ECO:0000313" key="2">
    <source>
        <dbReference type="Proteomes" id="UP001444071"/>
    </source>
</evidence>
<sequence length="106" mass="11545">VLKFNVDQLRNNLKFCQQDAVNYGQTSEDPDGSDDAKMVVKRLWPGWSGPLEMESSLKQHFTVTGVQLVLVGWPGVEKSFIGNTILGRNAFRTSGGAASPPSGNLH</sequence>
<feature type="non-terminal residue" evidence="1">
    <location>
        <position position="1"/>
    </location>
</feature>
<protein>
    <recommendedName>
        <fullName evidence="3">AIG1-type G domain-containing protein</fullName>
    </recommendedName>
</protein>
<reference evidence="1 2" key="1">
    <citation type="submission" date="2021-06" db="EMBL/GenBank/DDBJ databases">
        <authorList>
            <person name="Palmer J.M."/>
        </authorList>
    </citation>
    <scope>NUCLEOTIDE SEQUENCE [LARGE SCALE GENOMIC DNA]</scope>
    <source>
        <strain evidence="1 2">XR_2019</strain>
        <tissue evidence="1">Muscle</tissue>
    </source>
</reference>
<dbReference type="InterPro" id="IPR027417">
    <property type="entry name" value="P-loop_NTPase"/>
</dbReference>
<name>A0ABV0XAZ7_9TELE</name>
<accession>A0ABV0XAZ7</accession>
<dbReference type="EMBL" id="JAHRIM010094407">
    <property type="protein sequence ID" value="MEQ2278181.1"/>
    <property type="molecule type" value="Genomic_DNA"/>
</dbReference>
<proteinExistence type="predicted"/>
<keyword evidence="2" id="KW-1185">Reference proteome</keyword>
<dbReference type="Gene3D" id="3.40.50.300">
    <property type="entry name" value="P-loop containing nucleotide triphosphate hydrolases"/>
    <property type="match status" value="1"/>
</dbReference>
<evidence type="ECO:0000313" key="1">
    <source>
        <dbReference type="EMBL" id="MEQ2278181.1"/>
    </source>
</evidence>
<organism evidence="1 2">
    <name type="scientific">Xenotaenia resolanae</name>
    <dbReference type="NCBI Taxonomy" id="208358"/>
    <lineage>
        <taxon>Eukaryota</taxon>
        <taxon>Metazoa</taxon>
        <taxon>Chordata</taxon>
        <taxon>Craniata</taxon>
        <taxon>Vertebrata</taxon>
        <taxon>Euteleostomi</taxon>
        <taxon>Actinopterygii</taxon>
        <taxon>Neopterygii</taxon>
        <taxon>Teleostei</taxon>
        <taxon>Neoteleostei</taxon>
        <taxon>Acanthomorphata</taxon>
        <taxon>Ovalentaria</taxon>
        <taxon>Atherinomorphae</taxon>
        <taxon>Cyprinodontiformes</taxon>
        <taxon>Goodeidae</taxon>
        <taxon>Xenotaenia</taxon>
    </lineage>
</organism>
<comment type="caution">
    <text evidence="1">The sequence shown here is derived from an EMBL/GenBank/DDBJ whole genome shotgun (WGS) entry which is preliminary data.</text>
</comment>
<evidence type="ECO:0008006" key="3">
    <source>
        <dbReference type="Google" id="ProtNLM"/>
    </source>
</evidence>
<gene>
    <name evidence="1" type="ORF">XENORESO_013792</name>
</gene>